<gene>
    <name evidence="1" type="ORF">DFR44_10790</name>
</gene>
<comment type="caution">
    <text evidence="1">The sequence shown here is derived from an EMBL/GenBank/DDBJ whole genome shotgun (WGS) entry which is preliminary data.</text>
</comment>
<dbReference type="Proteomes" id="UP000294480">
    <property type="component" value="Unassembled WGS sequence"/>
</dbReference>
<evidence type="ECO:0000313" key="1">
    <source>
        <dbReference type="EMBL" id="TDR31873.1"/>
    </source>
</evidence>
<name>A0A4R6Y8X6_9BURK</name>
<dbReference type="EMBL" id="SNZE01000007">
    <property type="protein sequence ID" value="TDR31873.1"/>
    <property type="molecule type" value="Genomic_DNA"/>
</dbReference>
<dbReference type="RefSeq" id="WP_133619583.1">
    <property type="nucleotide sequence ID" value="NZ_SNZE01000007.1"/>
</dbReference>
<accession>A0A4R6Y8X6</accession>
<keyword evidence="2" id="KW-1185">Reference proteome</keyword>
<dbReference type="AlphaFoldDB" id="A0A4R6Y8X6"/>
<protein>
    <submittedName>
        <fullName evidence="1">Uncharacterized protein</fullName>
    </submittedName>
</protein>
<proteinExistence type="predicted"/>
<organism evidence="1 2">
    <name type="scientific">Hydromonas duriensis</name>
    <dbReference type="NCBI Taxonomy" id="1527608"/>
    <lineage>
        <taxon>Bacteria</taxon>
        <taxon>Pseudomonadati</taxon>
        <taxon>Pseudomonadota</taxon>
        <taxon>Betaproteobacteria</taxon>
        <taxon>Burkholderiales</taxon>
        <taxon>Burkholderiaceae</taxon>
        <taxon>Hydromonas</taxon>
    </lineage>
</organism>
<reference evidence="1 2" key="1">
    <citation type="submission" date="2019-03" db="EMBL/GenBank/DDBJ databases">
        <title>Genomic Encyclopedia of Type Strains, Phase IV (KMG-IV): sequencing the most valuable type-strain genomes for metagenomic binning, comparative biology and taxonomic classification.</title>
        <authorList>
            <person name="Goeker M."/>
        </authorList>
    </citation>
    <scope>NUCLEOTIDE SEQUENCE [LARGE SCALE GENOMIC DNA]</scope>
    <source>
        <strain evidence="1 2">DSM 102852</strain>
    </source>
</reference>
<sequence>MSNSALPSKRSHPCKGMSKADYRAYRQHHVKLWQASGLFSATFVPVRLQRVAQSQNLLQT</sequence>
<evidence type="ECO:0000313" key="2">
    <source>
        <dbReference type="Proteomes" id="UP000294480"/>
    </source>
</evidence>